<evidence type="ECO:0000256" key="1">
    <source>
        <dbReference type="ARBA" id="ARBA00004613"/>
    </source>
</evidence>
<protein>
    <submittedName>
        <fullName evidence="5">Calcium-binding protein</fullName>
    </submittedName>
</protein>
<dbReference type="EMBL" id="JASCTH010000022">
    <property type="protein sequence ID" value="MDI6102827.1"/>
    <property type="molecule type" value="Genomic_DNA"/>
</dbReference>
<dbReference type="PANTHER" id="PTHR38340:SF1">
    <property type="entry name" value="S-LAYER PROTEIN"/>
    <property type="match status" value="1"/>
</dbReference>
<dbReference type="InterPro" id="IPR011049">
    <property type="entry name" value="Serralysin-like_metalloprot_C"/>
</dbReference>
<comment type="caution">
    <text evidence="5">The sequence shown here is derived from an EMBL/GenBank/DDBJ whole genome shotgun (WGS) entry which is preliminary data.</text>
</comment>
<organism evidence="5 6">
    <name type="scientific">Actinoplanes sandaracinus</name>
    <dbReference type="NCBI Taxonomy" id="3045177"/>
    <lineage>
        <taxon>Bacteria</taxon>
        <taxon>Bacillati</taxon>
        <taxon>Actinomycetota</taxon>
        <taxon>Actinomycetes</taxon>
        <taxon>Micromonosporales</taxon>
        <taxon>Micromonosporaceae</taxon>
        <taxon>Actinoplanes</taxon>
    </lineage>
</organism>
<keyword evidence="2" id="KW-0964">Secreted</keyword>
<evidence type="ECO:0000313" key="5">
    <source>
        <dbReference type="EMBL" id="MDI6102827.1"/>
    </source>
</evidence>
<dbReference type="PANTHER" id="PTHR38340">
    <property type="entry name" value="S-LAYER PROTEIN"/>
    <property type="match status" value="1"/>
</dbReference>
<feature type="signal peptide" evidence="4">
    <location>
        <begin position="1"/>
        <end position="26"/>
    </location>
</feature>
<evidence type="ECO:0000256" key="4">
    <source>
        <dbReference type="SAM" id="SignalP"/>
    </source>
</evidence>
<name>A0ABT6WSW0_9ACTN</name>
<dbReference type="Pfam" id="PF00353">
    <property type="entry name" value="HemolysinCabind"/>
    <property type="match status" value="4"/>
</dbReference>
<accession>A0ABT6WSW0</accession>
<keyword evidence="6" id="KW-1185">Reference proteome</keyword>
<feature type="compositionally biased region" description="Basic and acidic residues" evidence="3">
    <location>
        <begin position="336"/>
        <end position="345"/>
    </location>
</feature>
<dbReference type="PRINTS" id="PR00313">
    <property type="entry name" value="CABNDNGRPT"/>
</dbReference>
<dbReference type="SUPFAM" id="SSF51120">
    <property type="entry name" value="beta-Roll"/>
    <property type="match status" value="1"/>
</dbReference>
<proteinExistence type="predicted"/>
<dbReference type="InterPro" id="IPR001343">
    <property type="entry name" value="Hemolysn_Ca-bd"/>
</dbReference>
<evidence type="ECO:0000256" key="3">
    <source>
        <dbReference type="SAM" id="MobiDB-lite"/>
    </source>
</evidence>
<dbReference type="Gene3D" id="2.150.10.10">
    <property type="entry name" value="Serralysin-like metalloprotease, C-terminal"/>
    <property type="match status" value="3"/>
</dbReference>
<feature type="chain" id="PRO_5047413149" evidence="4">
    <location>
        <begin position="27"/>
        <end position="345"/>
    </location>
</feature>
<evidence type="ECO:0000256" key="2">
    <source>
        <dbReference type="ARBA" id="ARBA00022525"/>
    </source>
</evidence>
<sequence>MFLINRKTLALIGATAAAIGSTAFFAAPAQAAGAGLAKVVGSKTVSFQALMGKANGVTVTISGKTVTLTDKVAIKAGKGCKSVSAKKVRCKTSAKTKTLRIALGDKNDWVRNKTNVHMVADGGSGNDTLTGGGAWEYLYGGTGKDKIYGNGGNDEIVGGSAIDLLRGGAGNDKIFGDSGNDKIYGDAGQDKLYGDSGADLIYGGNDVDVVRAGSGNDWIYGGAGQYTEGELIYGDTIYGEDGNDTIRGEADTDIVEGGAGADRIWGEDGDDLLAGDSYIYDGVDYLPYGGDSATDAVNGGANGHLGDVCVVTGSSSVSECEGPQQSSLSKSAKKAARPENIRRAG</sequence>
<dbReference type="Proteomes" id="UP001241758">
    <property type="component" value="Unassembled WGS sequence"/>
</dbReference>
<reference evidence="5 6" key="1">
    <citation type="submission" date="2023-05" db="EMBL/GenBank/DDBJ databases">
        <title>Actinoplanes sp. NEAU-A12 genome sequencing.</title>
        <authorList>
            <person name="Wang Z.-S."/>
        </authorList>
    </citation>
    <scope>NUCLEOTIDE SEQUENCE [LARGE SCALE GENOMIC DNA]</scope>
    <source>
        <strain evidence="5 6">NEAU-A12</strain>
    </source>
</reference>
<comment type="subcellular location">
    <subcellularLocation>
        <location evidence="1">Secreted</location>
    </subcellularLocation>
</comment>
<feature type="region of interest" description="Disordered" evidence="3">
    <location>
        <begin position="315"/>
        <end position="345"/>
    </location>
</feature>
<dbReference type="InterPro" id="IPR050557">
    <property type="entry name" value="RTX_toxin/Mannuronan_C5-epim"/>
</dbReference>
<keyword evidence="4" id="KW-0732">Signal</keyword>
<evidence type="ECO:0000313" key="6">
    <source>
        <dbReference type="Proteomes" id="UP001241758"/>
    </source>
</evidence>
<gene>
    <name evidence="5" type="ORF">QLQ12_29840</name>
</gene>
<dbReference type="RefSeq" id="WP_282763911.1">
    <property type="nucleotide sequence ID" value="NZ_JASCTH010000022.1"/>
</dbReference>